<dbReference type="Proteomes" id="UP000242913">
    <property type="component" value="Unassembled WGS sequence"/>
</dbReference>
<reference evidence="3" key="2">
    <citation type="submission" date="2016-06" db="UniProtKB">
        <authorList>
            <consortium name="WormBaseParasite"/>
        </authorList>
    </citation>
    <scope>IDENTIFICATION</scope>
</reference>
<organism evidence="3">
    <name type="scientific">Onchocerca flexuosa</name>
    <dbReference type="NCBI Taxonomy" id="387005"/>
    <lineage>
        <taxon>Eukaryota</taxon>
        <taxon>Metazoa</taxon>
        <taxon>Ecdysozoa</taxon>
        <taxon>Nematoda</taxon>
        <taxon>Chromadorea</taxon>
        <taxon>Rhabditida</taxon>
        <taxon>Spirurina</taxon>
        <taxon>Spiruromorpha</taxon>
        <taxon>Filarioidea</taxon>
        <taxon>Onchocercidae</taxon>
        <taxon>Onchocerca</taxon>
    </lineage>
</organism>
<gene>
    <name evidence="1" type="ORF">X798_04920</name>
</gene>
<keyword evidence="2" id="KW-1185">Reference proteome</keyword>
<name>A0A183I5M5_9BILA</name>
<sequence>MPRQAPWRLHLKQSYLEDKQLRQRVIPPQDPAIDGLQLRADQGCSFLIIHERSALWPLHQFAFPPSRLKNQRHHGYCYYCCTDACVLLHTLSPSLFPTEFKTTLSSNASLITISQVISQMIQK</sequence>
<accession>A0A183I5M5</accession>
<proteinExistence type="predicted"/>
<protein>
    <submittedName>
        <fullName evidence="1 3">Uncharacterized protein</fullName>
    </submittedName>
</protein>
<evidence type="ECO:0000313" key="1">
    <source>
        <dbReference type="EMBL" id="OZC08028.1"/>
    </source>
</evidence>
<dbReference type="AlphaFoldDB" id="A0A183I5M5"/>
<reference evidence="1 2" key="1">
    <citation type="submission" date="2015-12" db="EMBL/GenBank/DDBJ databases">
        <title>Draft genome of the nematode, Onchocerca flexuosa.</title>
        <authorList>
            <person name="Mitreva M."/>
        </authorList>
    </citation>
    <scope>NUCLEOTIDE SEQUENCE [LARGE SCALE GENOMIC DNA]</scope>
    <source>
        <strain evidence="1">Red Deer</strain>
    </source>
</reference>
<evidence type="ECO:0000313" key="2">
    <source>
        <dbReference type="Proteomes" id="UP000242913"/>
    </source>
</evidence>
<evidence type="ECO:0000313" key="3">
    <source>
        <dbReference type="WBParaSite" id="OFLC_0001504801-mRNA-1"/>
    </source>
</evidence>
<dbReference type="WBParaSite" id="OFLC_0001504801-mRNA-1">
    <property type="protein sequence ID" value="OFLC_0001504801-mRNA-1"/>
    <property type="gene ID" value="OFLC_0001504801"/>
</dbReference>
<dbReference type="EMBL" id="KZ270016">
    <property type="protein sequence ID" value="OZC08028.1"/>
    <property type="molecule type" value="Genomic_DNA"/>
</dbReference>